<reference evidence="10 13" key="2">
    <citation type="submission" date="2019-04" db="EMBL/GenBank/DDBJ databases">
        <title>Isolation and culture of sulfate reducing bacteria from the cold seep of the South China Sea.</title>
        <authorList>
            <person name="Sun C."/>
            <person name="Liu R."/>
        </authorList>
    </citation>
    <scope>NUCLEOTIDE SEQUENCE [LARGE SCALE GENOMIC DNA]</scope>
    <source>
        <strain evidence="10 13">CS1</strain>
    </source>
</reference>
<feature type="transmembrane region" description="Helical" evidence="9">
    <location>
        <begin position="89"/>
        <end position="117"/>
    </location>
</feature>
<feature type="transmembrane region" description="Helical" evidence="9">
    <location>
        <begin position="189"/>
        <end position="213"/>
    </location>
</feature>
<dbReference type="SUPFAM" id="SSF103473">
    <property type="entry name" value="MFS general substrate transporter"/>
    <property type="match status" value="1"/>
</dbReference>
<keyword evidence="7 9" id="KW-1133">Transmembrane helix</keyword>
<keyword evidence="3 9" id="KW-0813">Transport</keyword>
<evidence type="ECO:0000313" key="12">
    <source>
        <dbReference type="Proteomes" id="UP000434052"/>
    </source>
</evidence>
<proteinExistence type="inferred from homology"/>
<feature type="transmembrane region" description="Helical" evidence="9">
    <location>
        <begin position="123"/>
        <end position="144"/>
    </location>
</feature>
<evidence type="ECO:0000256" key="6">
    <source>
        <dbReference type="ARBA" id="ARBA00022840"/>
    </source>
</evidence>
<dbReference type="InterPro" id="IPR036259">
    <property type="entry name" value="MFS_trans_sf"/>
</dbReference>
<evidence type="ECO:0000256" key="7">
    <source>
        <dbReference type="ARBA" id="ARBA00022989"/>
    </source>
</evidence>
<dbReference type="EMBL" id="CP039543">
    <property type="protein sequence ID" value="QJT09321.1"/>
    <property type="molecule type" value="Genomic_DNA"/>
</dbReference>
<keyword evidence="5 9" id="KW-0547">Nucleotide-binding</keyword>
<comment type="subcellular location">
    <subcellularLocation>
        <location evidence="1 9">Membrane</location>
        <topology evidence="1 9">Multi-pass membrane protein</topology>
    </subcellularLocation>
</comment>
<dbReference type="PANTHER" id="PTHR31187:SF1">
    <property type="entry name" value="ADP,ATP CARRIER PROTEIN 1"/>
    <property type="match status" value="1"/>
</dbReference>
<organism evidence="11 12">
    <name type="scientific">Oceanidesulfovibrio marinus</name>
    <dbReference type="NCBI Taxonomy" id="370038"/>
    <lineage>
        <taxon>Bacteria</taxon>
        <taxon>Pseudomonadati</taxon>
        <taxon>Thermodesulfobacteriota</taxon>
        <taxon>Desulfovibrionia</taxon>
        <taxon>Desulfovibrionales</taxon>
        <taxon>Desulfovibrionaceae</taxon>
        <taxon>Oceanidesulfovibrio</taxon>
    </lineage>
</organism>
<dbReference type="RefSeq" id="WP_144305998.1">
    <property type="nucleotide sequence ID" value="NZ_CP039543.1"/>
</dbReference>
<keyword evidence="13" id="KW-1185">Reference proteome</keyword>
<protein>
    <recommendedName>
        <fullName evidence="9">ADP,ATP carrier protein</fullName>
    </recommendedName>
</protein>
<keyword evidence="4 9" id="KW-0812">Transmembrane</keyword>
<sequence length="436" mass="48356">MVFLKQCMLYAEKAKPFLCRPMVRSCFLFADFFLIITTLYLLKPTSRSFFLENLGASMLPYVWIGTALTMGTFIGYYNRLIVRHSRLNVVLGSCLFFAVLLICFSTTLAGAVGIHSLKVASAAAYYIFVDIVGVILVEQFWSLSNAVHTEEEGRHYYGFIGTGGLVGGVTGGGISALLLKRAHLDSADILLVAAGFLMLIFTLTLFLGWVGVYDEVKSKDGARGKEAGRGWRALFKNRYIGLIALLLLLAQLASPLVDYQFLSIVEKAYTNLDQRTAFLSMFFSVMGGVAIAINLAVTPLVHRYLGVIAGLLVQPLLMGVASFAFFLQPVALMGAISKVSDRGLNYSINRASKEILYVPVDPVLMYQAKAWIDMFGYRLFKVLGSMVILLFTQWLPYKVPLPNLSFLIMGICGIWIAVIWAIRPEYYALVNSRHPK</sequence>
<reference evidence="11 12" key="1">
    <citation type="submission" date="2018-06" db="EMBL/GenBank/DDBJ databases">
        <title>Complete genome of Desulfovibrio marinus P48SEP.</title>
        <authorList>
            <person name="Crispim J.S."/>
            <person name="Vidigal P.M.P."/>
            <person name="Silva L.C.F."/>
            <person name="Araujo L.C."/>
            <person name="Laguardia C.N."/>
            <person name="Dias R.S."/>
            <person name="Sousa M.P."/>
            <person name="Paula S.O."/>
            <person name="Silva C."/>
        </authorList>
    </citation>
    <scope>NUCLEOTIDE SEQUENCE [LARGE SCALE GENOMIC DNA]</scope>
    <source>
        <strain evidence="11 12">P48SEP</strain>
    </source>
</reference>
<gene>
    <name evidence="11" type="ORF">DQK91_13995</name>
    <name evidence="10" type="ORF">E8L03_10380</name>
</gene>
<dbReference type="Proteomes" id="UP000434052">
    <property type="component" value="Unassembled WGS sequence"/>
</dbReference>
<accession>A0A6P1ZFX5</accession>
<dbReference type="OrthoDB" id="1491866at2"/>
<feature type="transmembrane region" description="Helical" evidence="9">
    <location>
        <begin position="277"/>
        <end position="297"/>
    </location>
</feature>
<keyword evidence="6 9" id="KW-0067">ATP-binding</keyword>
<evidence type="ECO:0000256" key="2">
    <source>
        <dbReference type="ARBA" id="ARBA00007127"/>
    </source>
</evidence>
<comment type="similarity">
    <text evidence="2 9">Belongs to the ADP/ATP translocase tlc family.</text>
</comment>
<dbReference type="InterPro" id="IPR004667">
    <property type="entry name" value="ADP_ATP_car_bac_type"/>
</dbReference>
<feature type="transmembrane region" description="Helical" evidence="9">
    <location>
        <begin position="156"/>
        <end position="177"/>
    </location>
</feature>
<feature type="transmembrane region" description="Helical" evidence="9">
    <location>
        <begin position="375"/>
        <end position="392"/>
    </location>
</feature>
<dbReference type="GO" id="GO:0005524">
    <property type="term" value="F:ATP binding"/>
    <property type="evidence" value="ECO:0007669"/>
    <property type="project" value="UniProtKB-KW"/>
</dbReference>
<feature type="transmembrane region" description="Helical" evidence="9">
    <location>
        <begin position="54"/>
        <end position="77"/>
    </location>
</feature>
<dbReference type="GO" id="GO:0005471">
    <property type="term" value="F:ATP:ADP antiporter activity"/>
    <property type="evidence" value="ECO:0007669"/>
    <property type="project" value="InterPro"/>
</dbReference>
<dbReference type="PANTHER" id="PTHR31187">
    <property type="match status" value="1"/>
</dbReference>
<feature type="transmembrane region" description="Helical" evidence="9">
    <location>
        <begin position="304"/>
        <end position="327"/>
    </location>
</feature>
<keyword evidence="8 9" id="KW-0472">Membrane</keyword>
<dbReference type="EMBL" id="QMIF01000009">
    <property type="protein sequence ID" value="TVM32815.1"/>
    <property type="molecule type" value="Genomic_DNA"/>
</dbReference>
<evidence type="ECO:0000256" key="3">
    <source>
        <dbReference type="ARBA" id="ARBA00022448"/>
    </source>
</evidence>
<dbReference type="GO" id="GO:0016020">
    <property type="term" value="C:membrane"/>
    <property type="evidence" value="ECO:0007669"/>
    <property type="project" value="UniProtKB-SubCell"/>
</dbReference>
<evidence type="ECO:0000256" key="9">
    <source>
        <dbReference type="RuleBase" id="RU363121"/>
    </source>
</evidence>
<dbReference type="Proteomes" id="UP000503251">
    <property type="component" value="Chromosome"/>
</dbReference>
<feature type="transmembrane region" description="Helical" evidence="9">
    <location>
        <begin position="21"/>
        <end position="42"/>
    </location>
</feature>
<dbReference type="Pfam" id="PF03219">
    <property type="entry name" value="TLC"/>
    <property type="match status" value="2"/>
</dbReference>
<evidence type="ECO:0000256" key="5">
    <source>
        <dbReference type="ARBA" id="ARBA00022741"/>
    </source>
</evidence>
<evidence type="ECO:0000313" key="11">
    <source>
        <dbReference type="EMBL" id="TVM32815.1"/>
    </source>
</evidence>
<feature type="transmembrane region" description="Helical" evidence="9">
    <location>
        <begin position="404"/>
        <end position="422"/>
    </location>
</feature>
<dbReference type="AlphaFoldDB" id="A0A6P1ZFX5"/>
<evidence type="ECO:0000313" key="13">
    <source>
        <dbReference type="Proteomes" id="UP000503251"/>
    </source>
</evidence>
<evidence type="ECO:0000313" key="10">
    <source>
        <dbReference type="EMBL" id="QJT09321.1"/>
    </source>
</evidence>
<name>A0A6P1ZFX5_9BACT</name>
<evidence type="ECO:0000256" key="4">
    <source>
        <dbReference type="ARBA" id="ARBA00022692"/>
    </source>
</evidence>
<evidence type="ECO:0000256" key="1">
    <source>
        <dbReference type="ARBA" id="ARBA00004141"/>
    </source>
</evidence>
<feature type="transmembrane region" description="Helical" evidence="9">
    <location>
        <begin position="239"/>
        <end position="257"/>
    </location>
</feature>
<evidence type="ECO:0000256" key="8">
    <source>
        <dbReference type="ARBA" id="ARBA00023136"/>
    </source>
</evidence>